<keyword evidence="4" id="KW-1185">Reference proteome</keyword>
<dbReference type="Proteomes" id="UP001209540">
    <property type="component" value="Unassembled WGS sequence"/>
</dbReference>
<protein>
    <submittedName>
        <fullName evidence="3">Uncharacterized protein</fullName>
    </submittedName>
</protein>
<gene>
    <name evidence="3" type="ORF">BDA99DRAFT_562265</name>
</gene>
<comment type="caution">
    <text evidence="3">The sequence shown here is derived from an EMBL/GenBank/DDBJ whole genome shotgun (WGS) entry which is preliminary data.</text>
</comment>
<evidence type="ECO:0000256" key="1">
    <source>
        <dbReference type="SAM" id="MobiDB-lite"/>
    </source>
</evidence>
<dbReference type="EMBL" id="JAIXMP010000022">
    <property type="protein sequence ID" value="KAI9255757.1"/>
    <property type="molecule type" value="Genomic_DNA"/>
</dbReference>
<feature type="compositionally biased region" description="Basic and acidic residues" evidence="1">
    <location>
        <begin position="104"/>
        <end position="125"/>
    </location>
</feature>
<feature type="compositionally biased region" description="Basic and acidic residues" evidence="1">
    <location>
        <begin position="64"/>
        <end position="75"/>
    </location>
</feature>
<dbReference type="AlphaFoldDB" id="A0AAD5JV77"/>
<evidence type="ECO:0000256" key="2">
    <source>
        <dbReference type="SAM" id="SignalP"/>
    </source>
</evidence>
<feature type="chain" id="PRO_5042198168" evidence="2">
    <location>
        <begin position="21"/>
        <end position="125"/>
    </location>
</feature>
<evidence type="ECO:0000313" key="4">
    <source>
        <dbReference type="Proteomes" id="UP001209540"/>
    </source>
</evidence>
<organism evidence="3 4">
    <name type="scientific">Phascolomyces articulosus</name>
    <dbReference type="NCBI Taxonomy" id="60185"/>
    <lineage>
        <taxon>Eukaryota</taxon>
        <taxon>Fungi</taxon>
        <taxon>Fungi incertae sedis</taxon>
        <taxon>Mucoromycota</taxon>
        <taxon>Mucoromycotina</taxon>
        <taxon>Mucoromycetes</taxon>
        <taxon>Mucorales</taxon>
        <taxon>Lichtheimiaceae</taxon>
        <taxon>Phascolomyces</taxon>
    </lineage>
</organism>
<accession>A0AAD5JV77</accession>
<reference evidence="3" key="1">
    <citation type="journal article" date="2022" name="IScience">
        <title>Evolution of zygomycete secretomes and the origins of terrestrial fungal ecologies.</title>
        <authorList>
            <person name="Chang Y."/>
            <person name="Wang Y."/>
            <person name="Mondo S."/>
            <person name="Ahrendt S."/>
            <person name="Andreopoulos W."/>
            <person name="Barry K."/>
            <person name="Beard J."/>
            <person name="Benny G.L."/>
            <person name="Blankenship S."/>
            <person name="Bonito G."/>
            <person name="Cuomo C."/>
            <person name="Desiro A."/>
            <person name="Gervers K.A."/>
            <person name="Hundley H."/>
            <person name="Kuo A."/>
            <person name="LaButti K."/>
            <person name="Lang B.F."/>
            <person name="Lipzen A."/>
            <person name="O'Donnell K."/>
            <person name="Pangilinan J."/>
            <person name="Reynolds N."/>
            <person name="Sandor L."/>
            <person name="Smith M.E."/>
            <person name="Tsang A."/>
            <person name="Grigoriev I.V."/>
            <person name="Stajich J.E."/>
            <person name="Spatafora J.W."/>
        </authorList>
    </citation>
    <scope>NUCLEOTIDE SEQUENCE</scope>
    <source>
        <strain evidence="3">RSA 2281</strain>
    </source>
</reference>
<feature type="region of interest" description="Disordered" evidence="1">
    <location>
        <begin position="19"/>
        <end position="125"/>
    </location>
</feature>
<sequence length="125" mass="13661">MRFSLSIIALAVFSATTVLGAPAPPEQGTSVSDRAEHLQSKPQGTAANDDKAKNVTSRVGIVASDKKKEAKDEKSTGASKKEKRKENAHDEKDEEEADEEEKDEHEARENGDEKESRADKKSKSH</sequence>
<feature type="compositionally biased region" description="Acidic residues" evidence="1">
    <location>
        <begin position="92"/>
        <end position="103"/>
    </location>
</feature>
<keyword evidence="2" id="KW-0732">Signal</keyword>
<feature type="signal peptide" evidence="2">
    <location>
        <begin position="1"/>
        <end position="20"/>
    </location>
</feature>
<evidence type="ECO:0000313" key="3">
    <source>
        <dbReference type="EMBL" id="KAI9255757.1"/>
    </source>
</evidence>
<proteinExistence type="predicted"/>
<reference evidence="3" key="2">
    <citation type="submission" date="2023-02" db="EMBL/GenBank/DDBJ databases">
        <authorList>
            <consortium name="DOE Joint Genome Institute"/>
            <person name="Mondo S.J."/>
            <person name="Chang Y."/>
            <person name="Wang Y."/>
            <person name="Ahrendt S."/>
            <person name="Andreopoulos W."/>
            <person name="Barry K."/>
            <person name="Beard J."/>
            <person name="Benny G.L."/>
            <person name="Blankenship S."/>
            <person name="Bonito G."/>
            <person name="Cuomo C."/>
            <person name="Desiro A."/>
            <person name="Gervers K.A."/>
            <person name="Hundley H."/>
            <person name="Kuo A."/>
            <person name="LaButti K."/>
            <person name="Lang B.F."/>
            <person name="Lipzen A."/>
            <person name="O'Donnell K."/>
            <person name="Pangilinan J."/>
            <person name="Reynolds N."/>
            <person name="Sandor L."/>
            <person name="Smith M.W."/>
            <person name="Tsang A."/>
            <person name="Grigoriev I.V."/>
            <person name="Stajich J.E."/>
            <person name="Spatafora J.W."/>
        </authorList>
    </citation>
    <scope>NUCLEOTIDE SEQUENCE</scope>
    <source>
        <strain evidence="3">RSA 2281</strain>
    </source>
</reference>
<name>A0AAD5JV77_9FUNG</name>